<evidence type="ECO:0000313" key="2">
    <source>
        <dbReference type="Proteomes" id="UP000050360"/>
    </source>
</evidence>
<evidence type="ECO:0000313" key="1">
    <source>
        <dbReference type="EMBL" id="KPQ43068.1"/>
    </source>
</evidence>
<protein>
    <submittedName>
        <fullName evidence="1">Uncharacterized protein</fullName>
    </submittedName>
</protein>
<sequence>MKKKIEEADEENRKLLESFFIYDPIPVIGKKYTIKVTEKGYLAKVQVNCEGGISCLFDLASNESPFWKGHVRVRDFEKGVEIPARMKKPFLKKELVPDIVSLDDFLLCDLILSDKELEVVFRRRQDIKAEQFRMKMTFNDEISVDVSHAEENGVEKDIIAVPELKIELNILRLQELGRKIVEQTNYLYPKKQRLKTILLEGKDVFEENLVFMLMQKVAEIFAPTVVEIKKRSPSGEELSLKSEDEHGTRHEIYLKKSDVKEKLDTIGEKGRKLYELLDV</sequence>
<comment type="caution">
    <text evidence="1">The sequence shown here is derived from an EMBL/GenBank/DDBJ whole genome shotgun (WGS) entry which is preliminary data.</text>
</comment>
<name>A0A0P8A4I8_9EURY</name>
<gene>
    <name evidence="1" type="ORF">MPEBLZ_02374</name>
</gene>
<reference evidence="1 2" key="1">
    <citation type="submission" date="2015-09" db="EMBL/GenBank/DDBJ databases">
        <title>A metagenomics-based metabolic model of nitrate-dependent anaerobic oxidation of methane by Methanoperedens-like archaea.</title>
        <authorList>
            <person name="Arshad A."/>
            <person name="Speth D.R."/>
            <person name="De Graaf R.M."/>
            <person name="Op Den Camp H.J."/>
            <person name="Jetten M.S."/>
            <person name="Welte C.U."/>
        </authorList>
    </citation>
    <scope>NUCLEOTIDE SEQUENCE [LARGE SCALE GENOMIC DNA]</scope>
</reference>
<accession>A0A0P8A4I8</accession>
<proteinExistence type="predicted"/>
<dbReference type="Proteomes" id="UP000050360">
    <property type="component" value="Unassembled WGS sequence"/>
</dbReference>
<dbReference type="AlphaFoldDB" id="A0A0P8A4I8"/>
<organism evidence="1 2">
    <name type="scientific">Candidatus Methanoperedens nitratireducens</name>
    <dbReference type="NCBI Taxonomy" id="1392998"/>
    <lineage>
        <taxon>Archaea</taxon>
        <taxon>Methanobacteriati</taxon>
        <taxon>Methanobacteriota</taxon>
        <taxon>Stenosarchaea group</taxon>
        <taxon>Methanomicrobia</taxon>
        <taxon>Methanosarcinales</taxon>
        <taxon>ANME-2 cluster</taxon>
        <taxon>Candidatus Methanoperedentaceae</taxon>
        <taxon>Candidatus Methanoperedens</taxon>
    </lineage>
</organism>
<dbReference type="EMBL" id="LKCM01000182">
    <property type="protein sequence ID" value="KPQ43068.1"/>
    <property type="molecule type" value="Genomic_DNA"/>
</dbReference>